<feature type="compositionally biased region" description="Acidic residues" evidence="1">
    <location>
        <begin position="233"/>
        <end position="243"/>
    </location>
</feature>
<evidence type="ECO:0000313" key="6">
    <source>
        <dbReference type="Proteomes" id="UP000010878"/>
    </source>
</evidence>
<feature type="domain" description="DUF8073" evidence="4">
    <location>
        <begin position="4"/>
        <end position="107"/>
    </location>
</feature>
<dbReference type="RefSeq" id="WP_015322484.1">
    <property type="nucleotide sequence ID" value="NC_019974.1"/>
</dbReference>
<sequence length="351" mass="37956">MSIGDSVDTLSQIIDRYETDGGSVQQVDAAISGHDDGPSASVDVLVSPCDSDSAPETARLEDGTLQLEFDASVLPALEEYAPDGVRITSDGACVTGDGDVVVTFAVEFEDVESTEREGSTPPTLEPAIDSELAASEDAEDDPPVDPHPELDAETVRALADARDEDVPPYEDVPYLEALYESLDTFEAMADVLEMDVAAETVRRYMIDAGVHDPVSYDVDEDVEPDGQASASEPEPDSPDEVADPIERLPTERLAADGLGLPEGVDLEELIDAVESSMTLREVCRRLELERERARELLAQLDLLDLVVRRVYASSEPEAGPSREVIAERIRGSTDRSRTPSEGYDDFRPALS</sequence>
<gene>
    <name evidence="5" type="ORF">Natoc_3309</name>
</gene>
<dbReference type="STRING" id="694430.Natoc_3309"/>
<name>L0K3A7_9EURY</name>
<dbReference type="Pfam" id="PF26271">
    <property type="entry name" value="DUF8073_M"/>
    <property type="match status" value="1"/>
</dbReference>
<dbReference type="KEGG" id="nou:Natoc_3309"/>
<protein>
    <submittedName>
        <fullName evidence="5">Uncharacterized protein</fullName>
    </submittedName>
</protein>
<dbReference type="OrthoDB" id="238089at2157"/>
<feature type="region of interest" description="Disordered" evidence="1">
    <location>
        <begin position="313"/>
        <end position="351"/>
    </location>
</feature>
<dbReference type="AlphaFoldDB" id="L0K3A7"/>
<organism evidence="5 6">
    <name type="scientific">Natronococcus occultus SP4</name>
    <dbReference type="NCBI Taxonomy" id="694430"/>
    <lineage>
        <taxon>Archaea</taxon>
        <taxon>Methanobacteriati</taxon>
        <taxon>Methanobacteriota</taxon>
        <taxon>Stenosarchaea group</taxon>
        <taxon>Halobacteria</taxon>
        <taxon>Halobacteriales</taxon>
        <taxon>Natrialbaceae</taxon>
        <taxon>Natronococcus</taxon>
    </lineage>
</organism>
<dbReference type="Pfam" id="PF26270">
    <property type="entry name" value="DUF8073_C"/>
    <property type="match status" value="1"/>
</dbReference>
<evidence type="ECO:0000259" key="4">
    <source>
        <dbReference type="Pfam" id="PF26272"/>
    </source>
</evidence>
<dbReference type="InterPro" id="IPR058810">
    <property type="entry name" value="DUF8073_C"/>
</dbReference>
<evidence type="ECO:0000313" key="5">
    <source>
        <dbReference type="EMBL" id="AGB39045.1"/>
    </source>
</evidence>
<dbReference type="eggNOG" id="arCOG06198">
    <property type="taxonomic scope" value="Archaea"/>
</dbReference>
<proteinExistence type="predicted"/>
<dbReference type="EMBL" id="CP003929">
    <property type="protein sequence ID" value="AGB39045.1"/>
    <property type="molecule type" value="Genomic_DNA"/>
</dbReference>
<dbReference type="GeneID" id="14403696"/>
<feature type="domain" description="DUF8073" evidence="2">
    <location>
        <begin position="267"/>
        <end position="332"/>
    </location>
</feature>
<feature type="compositionally biased region" description="Basic and acidic residues" evidence="1">
    <location>
        <begin position="324"/>
        <end position="351"/>
    </location>
</feature>
<dbReference type="InterPro" id="IPR058811">
    <property type="entry name" value="DUF8073_N"/>
</dbReference>
<dbReference type="InterPro" id="IPR058809">
    <property type="entry name" value="DUF8073_M"/>
</dbReference>
<evidence type="ECO:0000259" key="2">
    <source>
        <dbReference type="Pfam" id="PF26270"/>
    </source>
</evidence>
<dbReference type="Proteomes" id="UP000010878">
    <property type="component" value="Chromosome"/>
</dbReference>
<feature type="domain" description="DUF8073" evidence="3">
    <location>
        <begin position="169"/>
        <end position="209"/>
    </location>
</feature>
<dbReference type="Pfam" id="PF26272">
    <property type="entry name" value="DUF8073_N"/>
    <property type="match status" value="1"/>
</dbReference>
<reference evidence="5 6" key="1">
    <citation type="submission" date="2012-11" db="EMBL/GenBank/DDBJ databases">
        <title>FINISHED of Natronococcus occultus SP4, DSM 3396.</title>
        <authorList>
            <consortium name="DOE Joint Genome Institute"/>
            <person name="Eisen J."/>
            <person name="Huntemann M."/>
            <person name="Wei C.-L."/>
            <person name="Han J."/>
            <person name="Detter J.C."/>
            <person name="Han C."/>
            <person name="Tapia R."/>
            <person name="Chen A."/>
            <person name="Kyrpides N."/>
            <person name="Mavromatis K."/>
            <person name="Markowitz V."/>
            <person name="Szeto E."/>
            <person name="Ivanova N."/>
            <person name="Mikhailova N."/>
            <person name="Ovchinnikova G."/>
            <person name="Pagani I."/>
            <person name="Pati A."/>
            <person name="Goodwin L."/>
            <person name="Nordberg H.P."/>
            <person name="Cantor M.N."/>
            <person name="Hua S.X."/>
            <person name="Woyke T."/>
            <person name="Eisen J."/>
            <person name="Klenk H.-P."/>
            <person name="Klenk H.-P."/>
        </authorList>
    </citation>
    <scope>NUCLEOTIDE SEQUENCE [LARGE SCALE GENOMIC DNA]</scope>
    <source>
        <strain evidence="5 6">SP4</strain>
    </source>
</reference>
<dbReference type="HOGENOM" id="CLU_663255_0_0_2"/>
<keyword evidence="6" id="KW-1185">Reference proteome</keyword>
<feature type="region of interest" description="Disordered" evidence="1">
    <location>
        <begin position="215"/>
        <end position="243"/>
    </location>
</feature>
<evidence type="ECO:0000256" key="1">
    <source>
        <dbReference type="SAM" id="MobiDB-lite"/>
    </source>
</evidence>
<accession>L0K3A7</accession>
<evidence type="ECO:0000259" key="3">
    <source>
        <dbReference type="Pfam" id="PF26271"/>
    </source>
</evidence>